<dbReference type="InterPro" id="IPR024344">
    <property type="entry name" value="MDMPI_metal-binding"/>
</dbReference>
<gene>
    <name evidence="2" type="ORF">GCM10022419_010100</name>
</gene>
<dbReference type="InterPro" id="IPR017520">
    <property type="entry name" value="CHP03086"/>
</dbReference>
<feature type="domain" description="Mycothiol-dependent maleylpyruvate isomerase metal-binding" evidence="1">
    <location>
        <begin position="13"/>
        <end position="121"/>
    </location>
</feature>
<evidence type="ECO:0000259" key="1">
    <source>
        <dbReference type="Pfam" id="PF11716"/>
    </source>
</evidence>
<name>A0ABP6VH93_9ACTN</name>
<keyword evidence="3" id="KW-1185">Reference proteome</keyword>
<comment type="caution">
    <text evidence="2">The sequence shown here is derived from an EMBL/GenBank/DDBJ whole genome shotgun (WGS) entry which is preliminary data.</text>
</comment>
<sequence>MAVMEDMMPLMTHATERTAGLVRAVRQEQLGLPTPCAKFDVKDLLNHLEWVAEMFESLARKGPRTEQGAYAGDFPERAERMLAAWSRPEAWEGTSPAMGLPMPALAHMYLVDMVVHGWDLARATGQEYEPDPEAVSRALHFTGQMVEMGRQRGAFGPPVPVPADAPPFDRLLGIIGRDPSWTCRPG</sequence>
<dbReference type="NCBIfam" id="TIGR03083">
    <property type="entry name" value="maleylpyruvate isomerase family mycothiol-dependent enzyme"/>
    <property type="match status" value="1"/>
</dbReference>
<dbReference type="Pfam" id="PF11716">
    <property type="entry name" value="MDMPI_N"/>
    <property type="match status" value="1"/>
</dbReference>
<evidence type="ECO:0000313" key="3">
    <source>
        <dbReference type="Proteomes" id="UP001500630"/>
    </source>
</evidence>
<organism evidence="2 3">
    <name type="scientific">Nonomuraea rosea</name>
    <dbReference type="NCBI Taxonomy" id="638574"/>
    <lineage>
        <taxon>Bacteria</taxon>
        <taxon>Bacillati</taxon>
        <taxon>Actinomycetota</taxon>
        <taxon>Actinomycetes</taxon>
        <taxon>Streptosporangiales</taxon>
        <taxon>Streptosporangiaceae</taxon>
        <taxon>Nonomuraea</taxon>
    </lineage>
</organism>
<accession>A0ABP6VH93</accession>
<reference evidence="3" key="1">
    <citation type="journal article" date="2019" name="Int. J. Syst. Evol. Microbiol.">
        <title>The Global Catalogue of Microorganisms (GCM) 10K type strain sequencing project: providing services to taxonomists for standard genome sequencing and annotation.</title>
        <authorList>
            <consortium name="The Broad Institute Genomics Platform"/>
            <consortium name="The Broad Institute Genome Sequencing Center for Infectious Disease"/>
            <person name="Wu L."/>
            <person name="Ma J."/>
        </authorList>
    </citation>
    <scope>NUCLEOTIDE SEQUENCE [LARGE SCALE GENOMIC DNA]</scope>
    <source>
        <strain evidence="3">JCM 17326</strain>
    </source>
</reference>
<dbReference type="EMBL" id="BAABDQ010000002">
    <property type="protein sequence ID" value="GAA3532931.1"/>
    <property type="molecule type" value="Genomic_DNA"/>
</dbReference>
<dbReference type="InterPro" id="IPR017517">
    <property type="entry name" value="Maleyloyr_isom"/>
</dbReference>
<protein>
    <submittedName>
        <fullName evidence="2">TIGR03086 family metal-binding protein</fullName>
    </submittedName>
</protein>
<proteinExistence type="predicted"/>
<dbReference type="InterPro" id="IPR034660">
    <property type="entry name" value="DinB/YfiT-like"/>
</dbReference>
<dbReference type="Gene3D" id="1.20.120.450">
    <property type="entry name" value="dinb family like domain"/>
    <property type="match status" value="1"/>
</dbReference>
<dbReference type="NCBIfam" id="TIGR03086">
    <property type="entry name" value="TIGR03086 family metal-binding protein"/>
    <property type="match status" value="1"/>
</dbReference>
<dbReference type="Proteomes" id="UP001500630">
    <property type="component" value="Unassembled WGS sequence"/>
</dbReference>
<dbReference type="SUPFAM" id="SSF109854">
    <property type="entry name" value="DinB/YfiT-like putative metalloenzymes"/>
    <property type="match status" value="1"/>
</dbReference>
<evidence type="ECO:0000313" key="2">
    <source>
        <dbReference type="EMBL" id="GAA3532931.1"/>
    </source>
</evidence>